<sequence length="68" mass="7687">MAENLKTVEEEDDGWSPHSPNSIDERKRGREIGKKKKKKKNTELAAVRLRLGKRMTLSRPVRPGSGST</sequence>
<evidence type="ECO:0000313" key="3">
    <source>
        <dbReference type="Proteomes" id="UP001417504"/>
    </source>
</evidence>
<reference evidence="2 3" key="1">
    <citation type="submission" date="2024-01" db="EMBL/GenBank/DDBJ databases">
        <title>Genome assemblies of Stephania.</title>
        <authorList>
            <person name="Yang L."/>
        </authorList>
    </citation>
    <scope>NUCLEOTIDE SEQUENCE [LARGE SCALE GENOMIC DNA]</scope>
    <source>
        <strain evidence="2">QJT</strain>
        <tissue evidence="2">Leaf</tissue>
    </source>
</reference>
<feature type="compositionally biased region" description="Basic and acidic residues" evidence="1">
    <location>
        <begin position="23"/>
        <end position="32"/>
    </location>
</feature>
<evidence type="ECO:0000313" key="2">
    <source>
        <dbReference type="EMBL" id="KAK9110022.1"/>
    </source>
</evidence>
<feature type="region of interest" description="Disordered" evidence="1">
    <location>
        <begin position="1"/>
        <end position="45"/>
    </location>
</feature>
<evidence type="ECO:0000256" key="1">
    <source>
        <dbReference type="SAM" id="MobiDB-lite"/>
    </source>
</evidence>
<organism evidence="2 3">
    <name type="scientific">Stephania japonica</name>
    <dbReference type="NCBI Taxonomy" id="461633"/>
    <lineage>
        <taxon>Eukaryota</taxon>
        <taxon>Viridiplantae</taxon>
        <taxon>Streptophyta</taxon>
        <taxon>Embryophyta</taxon>
        <taxon>Tracheophyta</taxon>
        <taxon>Spermatophyta</taxon>
        <taxon>Magnoliopsida</taxon>
        <taxon>Ranunculales</taxon>
        <taxon>Menispermaceae</taxon>
        <taxon>Menispermoideae</taxon>
        <taxon>Cissampelideae</taxon>
        <taxon>Stephania</taxon>
    </lineage>
</organism>
<gene>
    <name evidence="2" type="ORF">Sjap_018082</name>
</gene>
<accession>A0AAP0I7E2</accession>
<dbReference type="EMBL" id="JBBNAE010000007">
    <property type="protein sequence ID" value="KAK9110022.1"/>
    <property type="molecule type" value="Genomic_DNA"/>
</dbReference>
<keyword evidence="3" id="KW-1185">Reference proteome</keyword>
<name>A0AAP0I7E2_9MAGN</name>
<dbReference type="AlphaFoldDB" id="A0AAP0I7E2"/>
<comment type="caution">
    <text evidence="2">The sequence shown here is derived from an EMBL/GenBank/DDBJ whole genome shotgun (WGS) entry which is preliminary data.</text>
</comment>
<proteinExistence type="predicted"/>
<dbReference type="Proteomes" id="UP001417504">
    <property type="component" value="Unassembled WGS sequence"/>
</dbReference>
<protein>
    <submittedName>
        <fullName evidence="2">Uncharacterized protein</fullName>
    </submittedName>
</protein>